<dbReference type="RefSeq" id="WP_021755466.1">
    <property type="nucleotide sequence ID" value="NC_022438.1"/>
</dbReference>
<dbReference type="EMBL" id="CP006734">
    <property type="protein sequence ID" value="AGW41976.1"/>
    <property type="molecule type" value="Genomic_DNA"/>
</dbReference>
<proteinExistence type="predicted"/>
<dbReference type="AlphaFoldDB" id="U3P844"/>
<evidence type="ECO:0000313" key="1">
    <source>
        <dbReference type="EMBL" id="AGW41976.1"/>
    </source>
</evidence>
<sequence length="64" mass="7388">MARGFAGVVRVNKNGNWQMEANFSYADITKDPKTGEKRLDYHPIETGDDFDERGRYRGYIPLGY</sequence>
<gene>
    <name evidence="1" type="ORF">O159_19630</name>
</gene>
<protein>
    <submittedName>
        <fullName evidence="1">Uncharacterized protein</fullName>
    </submittedName>
</protein>
<evidence type="ECO:0000313" key="2">
    <source>
        <dbReference type="Proteomes" id="UP000016743"/>
    </source>
</evidence>
<dbReference type="HOGENOM" id="CLU_2862306_0_0_11"/>
<name>U3P844_LEIXC</name>
<accession>U3P844</accession>
<dbReference type="KEGG" id="lxy:O159_19630"/>
<reference evidence="1 2" key="1">
    <citation type="journal article" date="2013" name="Genome Announc.">
        <title>Complete Genome Sequence of Leifsonia xyli subsp. cynodontis Strain DSM46306, a Gram-Positive Bacterial Pathogen of Grasses.</title>
        <authorList>
            <person name="Monteiro-Vitorello C.B."/>
            <person name="Zerillo M.M."/>
            <person name="Van Sluys M.A."/>
            <person name="Camargo L.E."/>
            <person name="Kitajima J.P."/>
        </authorList>
    </citation>
    <scope>NUCLEOTIDE SEQUENCE [LARGE SCALE GENOMIC DNA]</scope>
    <source>
        <strain evidence="1 2">DSM 46306</strain>
    </source>
</reference>
<dbReference type="Proteomes" id="UP000016743">
    <property type="component" value="Chromosome"/>
</dbReference>
<organism evidence="1 2">
    <name type="scientific">Leifsonia xyli subsp. cynodontis DSM 46306</name>
    <dbReference type="NCBI Taxonomy" id="1389489"/>
    <lineage>
        <taxon>Bacteria</taxon>
        <taxon>Bacillati</taxon>
        <taxon>Actinomycetota</taxon>
        <taxon>Actinomycetes</taxon>
        <taxon>Micrococcales</taxon>
        <taxon>Microbacteriaceae</taxon>
        <taxon>Leifsonia</taxon>
    </lineage>
</organism>
<keyword evidence="2" id="KW-1185">Reference proteome</keyword>